<protein>
    <recommendedName>
        <fullName evidence="1">Diphthamide synthase domain-containing protein</fullName>
    </recommendedName>
</protein>
<dbReference type="EMBL" id="JAHLQF010000002">
    <property type="protein sequence ID" value="MBU5484082.1"/>
    <property type="molecule type" value="Genomic_DNA"/>
</dbReference>
<dbReference type="RefSeq" id="WP_216438576.1">
    <property type="nucleotide sequence ID" value="NZ_JAHLQF010000002.1"/>
</dbReference>
<accession>A0ABS6EFU7</accession>
<keyword evidence="3" id="KW-1185">Reference proteome</keyword>
<reference evidence="2 3" key="1">
    <citation type="submission" date="2021-06" db="EMBL/GenBank/DDBJ databases">
        <authorList>
            <person name="Sun Q."/>
            <person name="Li D."/>
        </authorList>
    </citation>
    <scope>NUCLEOTIDE SEQUENCE [LARGE SCALE GENOMIC DNA]</scope>
    <source>
        <strain evidence="2 3">MSJ-11</strain>
    </source>
</reference>
<name>A0ABS6EFU7_9CLOT</name>
<comment type="caution">
    <text evidence="2">The sequence shown here is derived from an EMBL/GenBank/DDBJ whole genome shotgun (WGS) entry which is preliminary data.</text>
</comment>
<dbReference type="Pfam" id="PF01902">
    <property type="entry name" value="Diphthami_syn_2"/>
    <property type="match status" value="1"/>
</dbReference>
<evidence type="ECO:0000313" key="2">
    <source>
        <dbReference type="EMBL" id="MBU5484082.1"/>
    </source>
</evidence>
<evidence type="ECO:0000259" key="1">
    <source>
        <dbReference type="Pfam" id="PF01902"/>
    </source>
</evidence>
<feature type="domain" description="Diphthamide synthase" evidence="1">
    <location>
        <begin position="29"/>
        <end position="98"/>
    </location>
</feature>
<gene>
    <name evidence="2" type="ORF">KQI86_07040</name>
</gene>
<evidence type="ECO:0000313" key="3">
    <source>
        <dbReference type="Proteomes" id="UP000726170"/>
    </source>
</evidence>
<proteinExistence type="predicted"/>
<dbReference type="InterPro" id="IPR002761">
    <property type="entry name" value="Diphthami_syn_dom"/>
</dbReference>
<sequence length="101" mass="11838">MMLKNYLLCSVGKVLFDDYEQIFISNLRSFKEQGIDYGIFGDIDIDDHKKWEDKVCEKAPIVSILPLWQRDRIDIVKEFLDLGFKAKIVAVDKTMIDEYLS</sequence>
<dbReference type="Proteomes" id="UP000726170">
    <property type="component" value="Unassembled WGS sequence"/>
</dbReference>
<organism evidence="2 3">
    <name type="scientific">Clostridium mobile</name>
    <dbReference type="NCBI Taxonomy" id="2841512"/>
    <lineage>
        <taxon>Bacteria</taxon>
        <taxon>Bacillati</taxon>
        <taxon>Bacillota</taxon>
        <taxon>Clostridia</taxon>
        <taxon>Eubacteriales</taxon>
        <taxon>Clostridiaceae</taxon>
        <taxon>Clostridium</taxon>
    </lineage>
</organism>